<dbReference type="Pfam" id="PF00010">
    <property type="entry name" value="HLH"/>
    <property type="match status" value="1"/>
</dbReference>
<feature type="region of interest" description="Disordered" evidence="6">
    <location>
        <begin position="218"/>
        <end position="285"/>
    </location>
</feature>
<feature type="compositionally biased region" description="Polar residues" evidence="6">
    <location>
        <begin position="153"/>
        <end position="174"/>
    </location>
</feature>
<dbReference type="InterPro" id="IPR019006">
    <property type="entry name" value="Sre1_C"/>
</dbReference>
<keyword evidence="2" id="KW-0805">Transcription regulation</keyword>
<dbReference type="GO" id="GO:0003690">
    <property type="term" value="F:double-stranded DNA binding"/>
    <property type="evidence" value="ECO:0007669"/>
    <property type="project" value="UniProtKB-ARBA"/>
</dbReference>
<dbReference type="FunFam" id="4.10.280.10:FF:000116">
    <property type="entry name" value="Putative HLH transcription factor"/>
    <property type="match status" value="1"/>
</dbReference>
<name>A0AAN7CWJ1_9PEZI</name>
<gene>
    <name evidence="8" type="ORF">C7999DRAFT_12768</name>
</gene>
<comment type="subcellular location">
    <subcellularLocation>
        <location evidence="1">Nucleus</location>
    </subcellularLocation>
</comment>
<dbReference type="PANTHER" id="PTHR47336">
    <property type="entry name" value="TRANSCRIPTION FACTOR HMS1-RELATED"/>
    <property type="match status" value="1"/>
</dbReference>
<feature type="region of interest" description="Disordered" evidence="6">
    <location>
        <begin position="445"/>
        <end position="470"/>
    </location>
</feature>
<feature type="coiled-coil region" evidence="5">
    <location>
        <begin position="341"/>
        <end position="375"/>
    </location>
</feature>
<evidence type="ECO:0000313" key="8">
    <source>
        <dbReference type="EMBL" id="KAK4249366.1"/>
    </source>
</evidence>
<dbReference type="GO" id="GO:0032933">
    <property type="term" value="P:SREBP signaling pathway"/>
    <property type="evidence" value="ECO:0007669"/>
    <property type="project" value="InterPro"/>
</dbReference>
<keyword evidence="5" id="KW-0175">Coiled coil</keyword>
<feature type="compositionally biased region" description="Polar residues" evidence="6">
    <location>
        <begin position="186"/>
        <end position="199"/>
    </location>
</feature>
<dbReference type="AlphaFoldDB" id="A0AAN7CWJ1"/>
<evidence type="ECO:0000256" key="1">
    <source>
        <dbReference type="ARBA" id="ARBA00004123"/>
    </source>
</evidence>
<evidence type="ECO:0000313" key="9">
    <source>
        <dbReference type="Proteomes" id="UP001303647"/>
    </source>
</evidence>
<feature type="compositionally biased region" description="Polar residues" evidence="6">
    <location>
        <begin position="71"/>
        <end position="83"/>
    </location>
</feature>
<comment type="caution">
    <text evidence="8">The sequence shown here is derived from an EMBL/GenBank/DDBJ whole genome shotgun (WGS) entry which is preliminary data.</text>
</comment>
<feature type="compositionally biased region" description="Polar residues" evidence="6">
    <location>
        <begin position="111"/>
        <end position="122"/>
    </location>
</feature>
<feature type="compositionally biased region" description="Low complexity" evidence="6">
    <location>
        <begin position="459"/>
        <end position="470"/>
    </location>
</feature>
<proteinExistence type="predicted"/>
<feature type="compositionally biased region" description="Polar residues" evidence="6">
    <location>
        <begin position="223"/>
        <end position="245"/>
    </location>
</feature>
<feature type="region of interest" description="Disordered" evidence="6">
    <location>
        <begin position="1"/>
        <end position="134"/>
    </location>
</feature>
<dbReference type="InterPro" id="IPR036638">
    <property type="entry name" value="HLH_DNA-bd_sf"/>
</dbReference>
<reference evidence="8" key="2">
    <citation type="submission" date="2023-05" db="EMBL/GenBank/DDBJ databases">
        <authorList>
            <consortium name="Lawrence Berkeley National Laboratory"/>
            <person name="Steindorff A."/>
            <person name="Hensen N."/>
            <person name="Bonometti L."/>
            <person name="Westerberg I."/>
            <person name="Brannstrom I.O."/>
            <person name="Guillou S."/>
            <person name="Cros-Aarteil S."/>
            <person name="Calhoun S."/>
            <person name="Haridas S."/>
            <person name="Kuo A."/>
            <person name="Mondo S."/>
            <person name="Pangilinan J."/>
            <person name="Riley R."/>
            <person name="Labutti K."/>
            <person name="Andreopoulos B."/>
            <person name="Lipzen A."/>
            <person name="Chen C."/>
            <person name="Yanf M."/>
            <person name="Daum C."/>
            <person name="Ng V."/>
            <person name="Clum A."/>
            <person name="Ohm R."/>
            <person name="Martin F."/>
            <person name="Silar P."/>
            <person name="Natvig D."/>
            <person name="Lalanne C."/>
            <person name="Gautier V."/>
            <person name="Ament-Velasquez S.L."/>
            <person name="Kruys A."/>
            <person name="Hutchinson M.I."/>
            <person name="Powell A.J."/>
            <person name="Barry K."/>
            <person name="Miller A.N."/>
            <person name="Grigoriev I.V."/>
            <person name="Debuchy R."/>
            <person name="Gladieux P."/>
            <person name="Thoren M.H."/>
            <person name="Johannesson H."/>
        </authorList>
    </citation>
    <scope>NUCLEOTIDE SEQUENCE</scope>
    <source>
        <strain evidence="8">CBS 359.72</strain>
    </source>
</reference>
<keyword evidence="9" id="KW-1185">Reference proteome</keyword>
<dbReference type="GO" id="GO:0016020">
    <property type="term" value="C:membrane"/>
    <property type="evidence" value="ECO:0007669"/>
    <property type="project" value="UniProtKB-ARBA"/>
</dbReference>
<dbReference type="EMBL" id="MU857624">
    <property type="protein sequence ID" value="KAK4249366.1"/>
    <property type="molecule type" value="Genomic_DNA"/>
</dbReference>
<feature type="compositionally biased region" description="Low complexity" evidence="6">
    <location>
        <begin position="48"/>
        <end position="65"/>
    </location>
</feature>
<dbReference type="SMART" id="SM00353">
    <property type="entry name" value="HLH"/>
    <property type="match status" value="1"/>
</dbReference>
<organism evidence="8 9">
    <name type="scientific">Corynascus novoguineensis</name>
    <dbReference type="NCBI Taxonomy" id="1126955"/>
    <lineage>
        <taxon>Eukaryota</taxon>
        <taxon>Fungi</taxon>
        <taxon>Dikarya</taxon>
        <taxon>Ascomycota</taxon>
        <taxon>Pezizomycotina</taxon>
        <taxon>Sordariomycetes</taxon>
        <taxon>Sordariomycetidae</taxon>
        <taxon>Sordariales</taxon>
        <taxon>Chaetomiaceae</taxon>
        <taxon>Corynascus</taxon>
    </lineage>
</organism>
<feature type="compositionally biased region" description="Acidic residues" evidence="6">
    <location>
        <begin position="264"/>
        <end position="274"/>
    </location>
</feature>
<evidence type="ECO:0000256" key="3">
    <source>
        <dbReference type="ARBA" id="ARBA00023163"/>
    </source>
</evidence>
<evidence type="ECO:0000256" key="6">
    <source>
        <dbReference type="SAM" id="MobiDB-lite"/>
    </source>
</evidence>
<dbReference type="InterPro" id="IPR011598">
    <property type="entry name" value="bHLH_dom"/>
</dbReference>
<evidence type="ECO:0000256" key="4">
    <source>
        <dbReference type="ARBA" id="ARBA00023242"/>
    </source>
</evidence>
<feature type="region of interest" description="Disordered" evidence="6">
    <location>
        <begin position="147"/>
        <end position="199"/>
    </location>
</feature>
<dbReference type="GO" id="GO:0005634">
    <property type="term" value="C:nucleus"/>
    <property type="evidence" value="ECO:0007669"/>
    <property type="project" value="UniProtKB-SubCell"/>
</dbReference>
<feature type="domain" description="BHLH" evidence="7">
    <location>
        <begin position="277"/>
        <end position="351"/>
    </location>
</feature>
<dbReference type="InterPro" id="IPR052099">
    <property type="entry name" value="Regulatory_TF_Diverse"/>
</dbReference>
<dbReference type="GO" id="GO:0045944">
    <property type="term" value="P:positive regulation of transcription by RNA polymerase II"/>
    <property type="evidence" value="ECO:0007669"/>
    <property type="project" value="InterPro"/>
</dbReference>
<keyword evidence="3" id="KW-0804">Transcription</keyword>
<evidence type="ECO:0000259" key="7">
    <source>
        <dbReference type="PROSITE" id="PS50888"/>
    </source>
</evidence>
<sequence>MADLDSSSPDLFGNMDGGLDVFDLGDGGLGDNSLVGEFVDGSLGNSQPVTTSPAVPASTAAQTVSPVAGGTISNSSPDVTAPSQHQQRHQQQQQHQHQHQPHQPGFFESDATPQWAFQNTPPYDSPIDPFGAAPQQTWELPLNLNKPLQQQPSTYPQTSAAPPSDQNPAASASAGNVPLAPAFAPNLQSGQPDPLRNFQNTLTPAQRERLKSIAMPPHLQYHSPKSNAGSPDSASSGQDKGTLSSPDAAGPAKNNRKRKSSASADDDDDDDDIEQPVKKTAHNMIEKRYRTNLNDKIAALRDSVPSLRIMSKSARGEDTTEDREELHGLTPAHKLNKATVLSKATEYIRHLEKRNNRLLEENSSMQARIAAFEKLFLAGTMTGQLPNPLQQPPTPVQYPPDPNTYLTTPMATPRGPDPPGMIPIPDDMKRILAAQQMNAGRPYPVPAQQFGQAPSMVRQQQLQQQQQQQQQVQSGRWNPYLGKLMVGSLAGLMLVEALVESEPTGESTDARGLGFAPSVNYLAAFVRSTHFSIGGHYVSAIYLIAKLRLLSLLGFFFWLACSSFIDMSTLKPSKKSKDTAAVVKAVPSLASPIHVRRQAWLTAIQTVWVPRHNFFLEAAALLLKTWKYTLRNLVGSHSYLALAGLSEEQEVARVKAWSIALDAQLAGGDVEINRSRLTLTLIASGTLPDTPLRLMLKALHIRVLLWQLNDASFVANLIATKLAKARWNEARQLNRILKSLPEGESSADDALPEHLATLLEQDCDVVLCDAIIQRAHNLAWNQHTTTHVVGRIDGMDTVVEDAAVRSPMDAVAAWYSNLILHRVLLASLRKPPDDLSAVPGSADDIALAAEVAPIGSNAQVRALVARAVFANGARSSHIVSALHALGPSLNPDKHPDYSSGVPPLIDSPMTYIMPDPDAQMALRCAMGITQLQKFQNPPTEAYLIIASILPPGTDIESVSLLTYAAAFQLMEVLNQHAMVRETCSRSLERIAGSLRIWMGSERAAGEKSGVDAGIRSAMIERCLAVTKSVMGMEADPGYGSMDECANADGEGEDGC</sequence>
<reference evidence="8" key="1">
    <citation type="journal article" date="2023" name="Mol. Phylogenet. Evol.">
        <title>Genome-scale phylogeny and comparative genomics of the fungal order Sordariales.</title>
        <authorList>
            <person name="Hensen N."/>
            <person name="Bonometti L."/>
            <person name="Westerberg I."/>
            <person name="Brannstrom I.O."/>
            <person name="Guillou S."/>
            <person name="Cros-Aarteil S."/>
            <person name="Calhoun S."/>
            <person name="Haridas S."/>
            <person name="Kuo A."/>
            <person name="Mondo S."/>
            <person name="Pangilinan J."/>
            <person name="Riley R."/>
            <person name="LaButti K."/>
            <person name="Andreopoulos B."/>
            <person name="Lipzen A."/>
            <person name="Chen C."/>
            <person name="Yan M."/>
            <person name="Daum C."/>
            <person name="Ng V."/>
            <person name="Clum A."/>
            <person name="Steindorff A."/>
            <person name="Ohm R.A."/>
            <person name="Martin F."/>
            <person name="Silar P."/>
            <person name="Natvig D.O."/>
            <person name="Lalanne C."/>
            <person name="Gautier V."/>
            <person name="Ament-Velasquez S.L."/>
            <person name="Kruys A."/>
            <person name="Hutchinson M.I."/>
            <person name="Powell A.J."/>
            <person name="Barry K."/>
            <person name="Miller A.N."/>
            <person name="Grigoriev I.V."/>
            <person name="Debuchy R."/>
            <person name="Gladieux P."/>
            <person name="Hiltunen Thoren M."/>
            <person name="Johannesson H."/>
        </authorList>
    </citation>
    <scope>NUCLEOTIDE SEQUENCE</scope>
    <source>
        <strain evidence="8">CBS 359.72</strain>
    </source>
</reference>
<dbReference type="Pfam" id="PF09427">
    <property type="entry name" value="DUF2014"/>
    <property type="match status" value="1"/>
</dbReference>
<dbReference type="CDD" id="cd11399">
    <property type="entry name" value="bHLHzip_scHMS1_like"/>
    <property type="match status" value="1"/>
</dbReference>
<keyword evidence="4" id="KW-0539">Nucleus</keyword>
<protein>
    <recommendedName>
        <fullName evidence="7">BHLH domain-containing protein</fullName>
    </recommendedName>
</protein>
<dbReference type="GO" id="GO:0046983">
    <property type="term" value="F:protein dimerization activity"/>
    <property type="evidence" value="ECO:0007669"/>
    <property type="project" value="InterPro"/>
</dbReference>
<evidence type="ECO:0000256" key="2">
    <source>
        <dbReference type="ARBA" id="ARBA00023015"/>
    </source>
</evidence>
<evidence type="ECO:0000256" key="5">
    <source>
        <dbReference type="SAM" id="Coils"/>
    </source>
</evidence>
<dbReference type="Gene3D" id="4.10.280.10">
    <property type="entry name" value="Helix-loop-helix DNA-binding domain"/>
    <property type="match status" value="1"/>
</dbReference>
<dbReference type="Proteomes" id="UP001303647">
    <property type="component" value="Unassembled WGS sequence"/>
</dbReference>
<dbReference type="SUPFAM" id="SSF47459">
    <property type="entry name" value="HLH, helix-loop-helix DNA-binding domain"/>
    <property type="match status" value="1"/>
</dbReference>
<dbReference type="PROSITE" id="PS50888">
    <property type="entry name" value="BHLH"/>
    <property type="match status" value="1"/>
</dbReference>
<accession>A0AAN7CWJ1</accession>
<dbReference type="PANTHER" id="PTHR47336:SF2">
    <property type="entry name" value="TRANSCRIPTION FACTOR HMS1-RELATED"/>
    <property type="match status" value="1"/>
</dbReference>